<sequence>MEQLQAIIVAPFLRLHGERAISVFFPRADQRNVTGGEKGRTHQPISDASDTHYPRRERHCSTFHREIFAVSANDPLSLSQDTARAELSEDEDDPSELVRPVRSYLSESSSESENEVLQSIGKISKSETGGLSQKEILELIKQQSGKVDIRENQAFDQAGASTSKQSDFPVTVEERSSSSSKVIASDEPNDSDVPRGKNIFPNNNRPEVEPGKFPGPPSSPASTSSLKDSPLCTNQPEEVSPSKNSSCDMNSSLVTDNKVSASNQLENRSRTKRIYQFQHQLEQESEKLACDTKREERLTSTITEQITQDAQTQKTIHNYFEWAFDVEEVSAVSKRVGKAVEILTTGEIPNSPPPSKKPRQAEPKDRLQSSYSRRKYGRYQSSEKVDTEPVLEGSRAARAAAKAIMAATRKPVPKPAETTSTSNDNSTTRPGIPAVGRTRQNMNLQSSGISERESADGAPQAECIRPPRQIVKASPSASASSVAPIPSLSDILCGVGSEPSPWTPSKDFVSPYVKRKYGRMGQHSTSTKGEGQPVLPRRSEDLGRIMPSKTPAQSSSKSSYSSTGEEQRDVKNKVAITAWKFETINHFGEKVKTPLTHVPTLLKCGSKVGSRNDQVFEATMTISPITATADSKLNVHIDGEVVRPRISNFVPARAQYTECAA</sequence>
<feature type="compositionally biased region" description="Polar residues" evidence="1">
    <location>
        <begin position="438"/>
        <end position="449"/>
    </location>
</feature>
<gene>
    <name evidence="2" type="ORF">NTEN_LOCUS16457</name>
</gene>
<organism evidence="2 3">
    <name type="scientific">Nesidiocoris tenuis</name>
    <dbReference type="NCBI Taxonomy" id="355587"/>
    <lineage>
        <taxon>Eukaryota</taxon>
        <taxon>Metazoa</taxon>
        <taxon>Ecdysozoa</taxon>
        <taxon>Arthropoda</taxon>
        <taxon>Hexapoda</taxon>
        <taxon>Insecta</taxon>
        <taxon>Pterygota</taxon>
        <taxon>Neoptera</taxon>
        <taxon>Paraneoptera</taxon>
        <taxon>Hemiptera</taxon>
        <taxon>Heteroptera</taxon>
        <taxon>Panheteroptera</taxon>
        <taxon>Cimicomorpha</taxon>
        <taxon>Miridae</taxon>
        <taxon>Dicyphina</taxon>
        <taxon>Nesidiocoris</taxon>
    </lineage>
</organism>
<feature type="region of interest" description="Disordered" evidence="1">
    <location>
        <begin position="155"/>
        <end position="267"/>
    </location>
</feature>
<evidence type="ECO:0000313" key="3">
    <source>
        <dbReference type="Proteomes" id="UP000479000"/>
    </source>
</evidence>
<feature type="compositionally biased region" description="Low complexity" evidence="1">
    <location>
        <begin position="396"/>
        <end position="409"/>
    </location>
</feature>
<reference evidence="2 3" key="1">
    <citation type="submission" date="2020-02" db="EMBL/GenBank/DDBJ databases">
        <authorList>
            <person name="Ferguson B K."/>
        </authorList>
    </citation>
    <scope>NUCLEOTIDE SEQUENCE [LARGE SCALE GENOMIC DNA]</scope>
</reference>
<evidence type="ECO:0000313" key="2">
    <source>
        <dbReference type="EMBL" id="CAB0011527.1"/>
    </source>
</evidence>
<feature type="compositionally biased region" description="Low complexity" evidence="1">
    <location>
        <begin position="473"/>
        <end position="483"/>
    </location>
</feature>
<evidence type="ECO:0000256" key="1">
    <source>
        <dbReference type="SAM" id="MobiDB-lite"/>
    </source>
</evidence>
<dbReference type="EMBL" id="CADCXU010024219">
    <property type="protein sequence ID" value="CAB0011527.1"/>
    <property type="molecule type" value="Genomic_DNA"/>
</dbReference>
<feature type="region of interest" description="Disordered" evidence="1">
    <location>
        <begin position="344"/>
        <end position="483"/>
    </location>
</feature>
<feature type="compositionally biased region" description="Polar residues" evidence="1">
    <location>
        <begin position="231"/>
        <end position="266"/>
    </location>
</feature>
<feature type="region of interest" description="Disordered" evidence="1">
    <location>
        <begin position="517"/>
        <end position="567"/>
    </location>
</feature>
<keyword evidence="3" id="KW-1185">Reference proteome</keyword>
<name>A0A6H5H6A7_9HEMI</name>
<proteinExistence type="predicted"/>
<feature type="compositionally biased region" description="Low complexity" evidence="1">
    <location>
        <begin position="418"/>
        <end position="428"/>
    </location>
</feature>
<dbReference type="Proteomes" id="UP000479000">
    <property type="component" value="Unassembled WGS sequence"/>
</dbReference>
<feature type="region of interest" description="Disordered" evidence="1">
    <location>
        <begin position="31"/>
        <end position="53"/>
    </location>
</feature>
<feature type="compositionally biased region" description="Polar residues" evidence="1">
    <location>
        <begin position="159"/>
        <end position="168"/>
    </location>
</feature>
<protein>
    <submittedName>
        <fullName evidence="2">Uncharacterized protein</fullName>
    </submittedName>
</protein>
<accession>A0A6H5H6A7</accession>
<dbReference type="AlphaFoldDB" id="A0A6H5H6A7"/>
<feature type="compositionally biased region" description="Low complexity" evidence="1">
    <location>
        <begin position="220"/>
        <end position="230"/>
    </location>
</feature>